<dbReference type="Gene3D" id="3.40.50.300">
    <property type="entry name" value="P-loop containing nucleotide triphosphate hydrolases"/>
    <property type="match status" value="2"/>
</dbReference>
<dbReference type="InterPro" id="IPR051396">
    <property type="entry name" value="Bact_Antivir_Def_Nuclease"/>
</dbReference>
<protein>
    <submittedName>
        <fullName evidence="2">AAA family ATPase</fullName>
    </submittedName>
</protein>
<dbReference type="InterPro" id="IPR003959">
    <property type="entry name" value="ATPase_AAA_core"/>
</dbReference>
<evidence type="ECO:0000313" key="3">
    <source>
        <dbReference type="Proteomes" id="UP000822152"/>
    </source>
</evidence>
<dbReference type="PIRSF" id="PIRSF034888">
    <property type="entry name" value="P-loop_UCP034888"/>
    <property type="match status" value="1"/>
</dbReference>
<dbReference type="PANTHER" id="PTHR43581:SF2">
    <property type="entry name" value="EXCINUCLEASE ATPASE SUBUNIT"/>
    <property type="match status" value="1"/>
</dbReference>
<feature type="domain" description="ATPase AAA-type core" evidence="1">
    <location>
        <begin position="23"/>
        <end position="278"/>
    </location>
</feature>
<evidence type="ECO:0000313" key="2">
    <source>
        <dbReference type="EMBL" id="NSF75042.1"/>
    </source>
</evidence>
<dbReference type="RefSeq" id="WP_173744279.1">
    <property type="nucleotide sequence ID" value="NZ_JAAIPF010000043.1"/>
</dbReference>
<organism evidence="2 3">
    <name type="scientific">Blautia wexlerae</name>
    <dbReference type="NCBI Taxonomy" id="418240"/>
    <lineage>
        <taxon>Bacteria</taxon>
        <taxon>Bacillati</taxon>
        <taxon>Bacillota</taxon>
        <taxon>Clostridia</taxon>
        <taxon>Lachnospirales</taxon>
        <taxon>Lachnospiraceae</taxon>
        <taxon>Blautia</taxon>
    </lineage>
</organism>
<accession>A0ABX2GTB2</accession>
<sequence>MIKKIDIKGFKSFDSVSLKLNNFTLLAGRNSMGKTSVIQAIFAMLQDGNNPFRGEYMNIGSVNELLNAIVISNKIEFDMEYEYDGKTERVSKKITKQGTDSEGKTEKKIKLIYCSSDRIGVKDTYEKYLGDEIIIDKNCDYVFHYLNAYDEMELDKDRDFVYDPESKLTFGGQVNFWLNKIMGYQVKAREIEKTEFIQVLYRNDKVLFEMRPKNVGTGVTYITELIIAALACKEGDLLIIENPEIHLHPSGQSELVEFLAFLAQCGVQIIVETHSDHIYNGIRKSIRLDQIDSDKVSIYSFTQDARGCSIPIEIPVNGDGKALKKSEGFFDQIDKDLSVILGW</sequence>
<dbReference type="Pfam" id="PF13304">
    <property type="entry name" value="AAA_21"/>
    <property type="match status" value="1"/>
</dbReference>
<dbReference type="InterPro" id="IPR014592">
    <property type="entry name" value="P-loop_UCP034888"/>
</dbReference>
<dbReference type="EMBL" id="JAAIPF010000043">
    <property type="protein sequence ID" value="NSF75042.1"/>
    <property type="molecule type" value="Genomic_DNA"/>
</dbReference>
<reference evidence="2 3" key="1">
    <citation type="journal article" date="2020" name="Cell Host Microbe">
        <title>Functional and Genomic Variation between Human-Derived Isolates of Lachnospiraceae Reveals Inter- and Intra-Species Diversity.</title>
        <authorList>
            <person name="Sorbara M.T."/>
            <person name="Littmann E.R."/>
            <person name="Fontana E."/>
            <person name="Moody T.U."/>
            <person name="Kohout C.E."/>
            <person name="Gjonbalaj M."/>
            <person name="Eaton V."/>
            <person name="Seok R."/>
            <person name="Leiner I.M."/>
            <person name="Pamer E.G."/>
        </authorList>
    </citation>
    <scope>NUCLEOTIDE SEQUENCE [LARGE SCALE GENOMIC DNA]</scope>
    <source>
        <strain evidence="2 3">MSK.20.11</strain>
    </source>
</reference>
<keyword evidence="3" id="KW-1185">Reference proteome</keyword>
<dbReference type="SUPFAM" id="SSF52540">
    <property type="entry name" value="P-loop containing nucleoside triphosphate hydrolases"/>
    <property type="match status" value="1"/>
</dbReference>
<comment type="caution">
    <text evidence="2">The sequence shown here is derived from an EMBL/GenBank/DDBJ whole genome shotgun (WGS) entry which is preliminary data.</text>
</comment>
<gene>
    <name evidence="2" type="ORF">G4952_14840</name>
</gene>
<dbReference type="Proteomes" id="UP000822152">
    <property type="component" value="Unassembled WGS sequence"/>
</dbReference>
<name>A0ABX2GTB2_9FIRM</name>
<evidence type="ECO:0000259" key="1">
    <source>
        <dbReference type="Pfam" id="PF13304"/>
    </source>
</evidence>
<proteinExistence type="predicted"/>
<dbReference type="PANTHER" id="PTHR43581">
    <property type="entry name" value="ATP/GTP PHOSPHATASE"/>
    <property type="match status" value="1"/>
</dbReference>
<dbReference type="InterPro" id="IPR027417">
    <property type="entry name" value="P-loop_NTPase"/>
</dbReference>